<dbReference type="InterPro" id="IPR002223">
    <property type="entry name" value="Kunitz_BPTI"/>
</dbReference>
<dbReference type="GO" id="GO:0031012">
    <property type="term" value="C:extracellular matrix"/>
    <property type="evidence" value="ECO:0007669"/>
    <property type="project" value="TreeGrafter"/>
</dbReference>
<feature type="compositionally biased region" description="Basic and acidic residues" evidence="7">
    <location>
        <begin position="578"/>
        <end position="587"/>
    </location>
</feature>
<dbReference type="GO" id="GO:0004867">
    <property type="term" value="F:serine-type endopeptidase inhibitor activity"/>
    <property type="evidence" value="ECO:0007669"/>
    <property type="project" value="InterPro"/>
</dbReference>
<dbReference type="InterPro" id="IPR000884">
    <property type="entry name" value="TSP1_rpt"/>
</dbReference>
<keyword evidence="3" id="KW-0964">Secreted</keyword>
<dbReference type="FunFam" id="2.60.40.2130:FF:000002">
    <property type="entry name" value="Putative Spondin-1"/>
    <property type="match status" value="1"/>
</dbReference>
<keyword evidence="4" id="KW-0677">Repeat</keyword>
<evidence type="ECO:0000259" key="10">
    <source>
        <dbReference type="PROSITE" id="PS51019"/>
    </source>
</evidence>
<evidence type="ECO:0000256" key="3">
    <source>
        <dbReference type="ARBA" id="ARBA00022530"/>
    </source>
</evidence>
<feature type="region of interest" description="Disordered" evidence="7">
    <location>
        <begin position="626"/>
        <end position="678"/>
    </location>
</feature>
<feature type="compositionally biased region" description="Acidic residues" evidence="7">
    <location>
        <begin position="538"/>
        <end position="566"/>
    </location>
</feature>
<dbReference type="SMART" id="SM00209">
    <property type="entry name" value="TSP1"/>
    <property type="match status" value="2"/>
</dbReference>
<dbReference type="SUPFAM" id="SSF57362">
    <property type="entry name" value="BPTI-like"/>
    <property type="match status" value="1"/>
</dbReference>
<organism evidence="12">
    <name type="scientific">Bactrocera dorsalis</name>
    <name type="common">Oriental fruit fly</name>
    <name type="synonym">Dacus dorsalis</name>
    <dbReference type="NCBI Taxonomy" id="27457"/>
    <lineage>
        <taxon>Eukaryota</taxon>
        <taxon>Metazoa</taxon>
        <taxon>Ecdysozoa</taxon>
        <taxon>Arthropoda</taxon>
        <taxon>Hexapoda</taxon>
        <taxon>Insecta</taxon>
        <taxon>Pterygota</taxon>
        <taxon>Neoptera</taxon>
        <taxon>Endopterygota</taxon>
        <taxon>Diptera</taxon>
        <taxon>Brachycera</taxon>
        <taxon>Muscomorpha</taxon>
        <taxon>Tephritoidea</taxon>
        <taxon>Tephritidae</taxon>
        <taxon>Bactrocera</taxon>
        <taxon>Bactrocera</taxon>
    </lineage>
</organism>
<dbReference type="Gene3D" id="2.20.100.10">
    <property type="entry name" value="Thrombospondin type-1 (TSP1) repeat"/>
    <property type="match status" value="2"/>
</dbReference>
<comment type="subcellular location">
    <subcellularLocation>
        <location evidence="1">Secreted</location>
        <location evidence="1">Extracellular space</location>
        <location evidence="1">Extracellular matrix</location>
    </subcellularLocation>
</comment>
<feature type="domain" description="Spondin" evidence="11">
    <location>
        <begin position="171"/>
        <end position="360"/>
    </location>
</feature>
<dbReference type="PROSITE" id="PS51019">
    <property type="entry name" value="REELIN"/>
    <property type="match status" value="1"/>
</dbReference>
<dbReference type="Pfam" id="PF06468">
    <property type="entry name" value="Spond_N"/>
    <property type="match status" value="1"/>
</dbReference>
<dbReference type="PROSITE" id="PS50092">
    <property type="entry name" value="TSP1"/>
    <property type="match status" value="2"/>
</dbReference>
<evidence type="ECO:0000259" key="9">
    <source>
        <dbReference type="PROSITE" id="PS50279"/>
    </source>
</evidence>
<dbReference type="EMBL" id="GAKP01017206">
    <property type="protein sequence ID" value="JAC41746.1"/>
    <property type="molecule type" value="Transcribed_RNA"/>
</dbReference>
<feature type="compositionally biased region" description="Polar residues" evidence="7">
    <location>
        <begin position="657"/>
        <end position="669"/>
    </location>
</feature>
<reference evidence="12" key="1">
    <citation type="journal article" date="2014" name="BMC Genomics">
        <title>Characterizing the developmental transcriptome of the oriental fruit fly, Bactrocera dorsalis (Diptera: Tephritidae) through comparative genomic analysis with Drosophila melanogaster utilizing modENCODE datasets.</title>
        <authorList>
            <person name="Geib S.M."/>
            <person name="Calla B."/>
            <person name="Hall B."/>
            <person name="Hou S."/>
            <person name="Manoukis N.C."/>
        </authorList>
    </citation>
    <scope>NUCLEOTIDE SEQUENCE</scope>
    <source>
        <strain evidence="12">Punador</strain>
    </source>
</reference>
<dbReference type="InterPro" id="IPR051418">
    <property type="entry name" value="Spondin/Thrombospondin_T1"/>
</dbReference>
<dbReference type="Gene3D" id="2.60.40.4060">
    <property type="entry name" value="Reeler domain"/>
    <property type="match status" value="1"/>
</dbReference>
<sequence>MVTWLHLLLVLVIIRDSWQICDRRPQGATGERSAVDENFQVLIQGNPKTFIPGQTYNISLSVDVALKFLSFTLVVESEDDNIRPTPDTVGYFEIIDKAETRFSTLCENMIESTNANTKVRVSVGWVAPNGGCVLIKAAVLQHRSVWYMDDGFLTKRICAEEIDEVNSQTPALDVCCACDEAKYELIVERKWGRNTHPHDFPAESWRTRFSELIGASHTPDYRFWQYGELASRGLQEMAEHGATRLLEMEIKSGDIRTIIKAPGIIYRQNTVSTTLANVRVDRQHHVISLVSKIEPSPDWILGVAGLELCLENCTWVNEKVLNLYPWDIGTDAGPSYMSPDQPQKPPDVVRRITSTSPNDQRSPFYEETGKPMKALATLYVRRKKLYERECDSGIVMPLECATHPWSAWSECTTRCGRGKQYRTRAYKDPDLAASFSCQAEMEQEQNCIGEQCRAANVEPDDGEAAGCELTPWTAWSLCSRRCGSGYMTRSREYVNPYEREQCLNDNPLELEQRRDCEGRDCGARRTQQDRDEERNENDNDNVAVEDVERGEENDDNKEEEEEENVEGDINRLPQPELFGRRRPELSNRRTNSYYNGRQTDWGDNDDSDRAAEGEEVDNMQFENKFEQEGEDNDNGNAYNRPYGNRGGFVRGRERNRYSGSATGYNSYDRNNVDDEDNNSNLREVYDEDGHKAILVGASDPNNYDVLQRFCFEKPSARMTRCDRLNLGFRNYWFYDADERQCQIFTADGCDENKNKFRTLTACEGTCLLPHSLYLSQPGRDEDDDNGWSRQFGESESLVKKPKKKSGRKNRKRKQKYYVGNIKNYSYK</sequence>
<dbReference type="Gene3D" id="4.10.410.10">
    <property type="entry name" value="Pancreatic trypsin inhibitor Kunitz domain"/>
    <property type="match status" value="1"/>
</dbReference>
<dbReference type="Pfam" id="PF02014">
    <property type="entry name" value="Reeler"/>
    <property type="match status" value="1"/>
</dbReference>
<feature type="chain" id="PRO_5001561634" description="Spondin-1" evidence="8">
    <location>
        <begin position="20"/>
        <end position="827"/>
    </location>
</feature>
<feature type="domain" description="BPTI/Kunitz inhibitor" evidence="9">
    <location>
        <begin position="710"/>
        <end position="766"/>
    </location>
</feature>
<dbReference type="CDD" id="cd00109">
    <property type="entry name" value="Kunitz-type"/>
    <property type="match status" value="1"/>
</dbReference>
<feature type="compositionally biased region" description="Polar residues" evidence="7">
    <location>
        <begin position="588"/>
        <end position="598"/>
    </location>
</feature>
<dbReference type="SUPFAM" id="SSF82895">
    <property type="entry name" value="TSP-1 type 1 repeat"/>
    <property type="match status" value="2"/>
</dbReference>
<dbReference type="InterPro" id="IPR020901">
    <property type="entry name" value="Prtase_inh_Kunz-CS"/>
</dbReference>
<evidence type="ECO:0000256" key="2">
    <source>
        <dbReference type="ARBA" id="ARBA00019594"/>
    </source>
</evidence>
<protein>
    <recommendedName>
        <fullName evidence="2">Spondin-1</fullName>
    </recommendedName>
    <alternativeName>
        <fullName evidence="6">F-spondin</fullName>
    </alternativeName>
</protein>
<keyword evidence="3" id="KW-0272">Extracellular matrix</keyword>
<evidence type="ECO:0000256" key="1">
    <source>
        <dbReference type="ARBA" id="ARBA00004498"/>
    </source>
</evidence>
<dbReference type="Pfam" id="PF00090">
    <property type="entry name" value="TSP_1"/>
    <property type="match status" value="2"/>
</dbReference>
<dbReference type="PROSITE" id="PS50279">
    <property type="entry name" value="BPTI_KUNITZ_2"/>
    <property type="match status" value="1"/>
</dbReference>
<evidence type="ECO:0000256" key="8">
    <source>
        <dbReference type="SAM" id="SignalP"/>
    </source>
</evidence>
<evidence type="ECO:0000259" key="11">
    <source>
        <dbReference type="PROSITE" id="PS51020"/>
    </source>
</evidence>
<dbReference type="SMART" id="SM00131">
    <property type="entry name" value="KU"/>
    <property type="match status" value="1"/>
</dbReference>
<dbReference type="PANTHER" id="PTHR11311">
    <property type="entry name" value="SPONDIN"/>
    <property type="match status" value="1"/>
</dbReference>
<dbReference type="InterPro" id="IPR038678">
    <property type="entry name" value="Spondin_N_sf"/>
</dbReference>
<dbReference type="InterPro" id="IPR009465">
    <property type="entry name" value="Spondin_N"/>
</dbReference>
<dbReference type="PROSITE" id="PS51020">
    <property type="entry name" value="SPONDIN"/>
    <property type="match status" value="1"/>
</dbReference>
<proteinExistence type="predicted"/>
<evidence type="ECO:0000256" key="6">
    <source>
        <dbReference type="ARBA" id="ARBA00030964"/>
    </source>
</evidence>
<feature type="domain" description="Reelin" evidence="10">
    <location>
        <begin position="6"/>
        <end position="170"/>
    </location>
</feature>
<dbReference type="NCBIfam" id="NF038123">
    <property type="entry name" value="NF038123_dom"/>
    <property type="match status" value="1"/>
</dbReference>
<feature type="region of interest" description="Disordered" evidence="7">
    <location>
        <begin position="778"/>
        <end position="827"/>
    </location>
</feature>
<dbReference type="CDD" id="cd08544">
    <property type="entry name" value="Reeler"/>
    <property type="match status" value="1"/>
</dbReference>
<feature type="region of interest" description="Disordered" evidence="7">
    <location>
        <begin position="520"/>
        <end position="610"/>
    </location>
</feature>
<name>A0A034VEN2_BACDO</name>
<dbReference type="InterPro" id="IPR002861">
    <property type="entry name" value="Reeler_dom"/>
</dbReference>
<dbReference type="Pfam" id="PF00014">
    <property type="entry name" value="Kunitz_BPTI"/>
    <property type="match status" value="1"/>
</dbReference>
<dbReference type="GO" id="GO:0007155">
    <property type="term" value="P:cell adhesion"/>
    <property type="evidence" value="ECO:0007669"/>
    <property type="project" value="UniProtKB-KW"/>
</dbReference>
<evidence type="ECO:0000256" key="7">
    <source>
        <dbReference type="SAM" id="MobiDB-lite"/>
    </source>
</evidence>
<dbReference type="InterPro" id="IPR036383">
    <property type="entry name" value="TSP1_rpt_sf"/>
</dbReference>
<feature type="compositionally biased region" description="Basic and acidic residues" evidence="7">
    <location>
        <begin position="520"/>
        <end position="537"/>
    </location>
</feature>
<dbReference type="PROSITE" id="PS00280">
    <property type="entry name" value="BPTI_KUNITZ_1"/>
    <property type="match status" value="1"/>
</dbReference>
<dbReference type="PANTHER" id="PTHR11311:SF16">
    <property type="entry name" value="SPONDIN-1"/>
    <property type="match status" value="1"/>
</dbReference>
<evidence type="ECO:0000256" key="4">
    <source>
        <dbReference type="ARBA" id="ARBA00022737"/>
    </source>
</evidence>
<gene>
    <name evidence="12" type="primary">SPON1</name>
</gene>
<dbReference type="InterPro" id="IPR036880">
    <property type="entry name" value="Kunitz_BPTI_sf"/>
</dbReference>
<feature type="signal peptide" evidence="8">
    <location>
        <begin position="1"/>
        <end position="19"/>
    </location>
</feature>
<evidence type="ECO:0000313" key="12">
    <source>
        <dbReference type="EMBL" id="JAC41746.1"/>
    </source>
</evidence>
<dbReference type="InterPro" id="IPR042307">
    <property type="entry name" value="Reeler_sf"/>
</dbReference>
<feature type="compositionally biased region" description="Basic residues" evidence="7">
    <location>
        <begin position="799"/>
        <end position="815"/>
    </location>
</feature>
<dbReference type="OrthoDB" id="347314at2759"/>
<evidence type="ECO:0000256" key="5">
    <source>
        <dbReference type="ARBA" id="ARBA00022889"/>
    </source>
</evidence>
<keyword evidence="8" id="KW-0732">Signal</keyword>
<keyword evidence="5" id="KW-0130">Cell adhesion</keyword>
<dbReference type="AlphaFoldDB" id="A0A034VEN2"/>
<accession>A0A034VEN2</accession>
<dbReference type="Gene3D" id="2.60.40.2130">
    <property type="entry name" value="F-spondin domain"/>
    <property type="match status" value="1"/>
</dbReference>